<feature type="transmembrane region" description="Helical" evidence="16">
    <location>
        <begin position="354"/>
        <end position="374"/>
    </location>
</feature>
<feature type="transmembrane region" description="Helical" evidence="16">
    <location>
        <begin position="658"/>
        <end position="684"/>
    </location>
</feature>
<dbReference type="GO" id="GO:0015093">
    <property type="term" value="F:ferrous iron transmembrane transporter activity"/>
    <property type="evidence" value="ECO:0007669"/>
    <property type="project" value="UniProtKB-UniRule"/>
</dbReference>
<keyword evidence="9 16" id="KW-0408">Iron</keyword>
<evidence type="ECO:0000256" key="12">
    <source>
        <dbReference type="ARBA" id="ARBA00023136"/>
    </source>
</evidence>
<feature type="binding site" evidence="14">
    <location>
        <begin position="34"/>
        <end position="38"/>
    </location>
    <ligand>
        <name>GTP</name>
        <dbReference type="ChEBI" id="CHEBI:37565"/>
        <label>1</label>
    </ligand>
</feature>
<feature type="binding site" evidence="14">
    <location>
        <begin position="55"/>
        <end position="58"/>
    </location>
    <ligand>
        <name>GTP</name>
        <dbReference type="ChEBI" id="CHEBI:37565"/>
        <label>1</label>
    </ligand>
</feature>
<evidence type="ECO:0000256" key="4">
    <source>
        <dbReference type="ARBA" id="ARBA00022496"/>
    </source>
</evidence>
<dbReference type="FunFam" id="3.40.50.300:FF:000426">
    <property type="entry name" value="Ferrous iron transport protein B"/>
    <property type="match status" value="1"/>
</dbReference>
<dbReference type="InterPro" id="IPR006073">
    <property type="entry name" value="GTP-bd"/>
</dbReference>
<evidence type="ECO:0000256" key="13">
    <source>
        <dbReference type="NCBIfam" id="TIGR00437"/>
    </source>
</evidence>
<feature type="binding site" evidence="14">
    <location>
        <begin position="9"/>
        <end position="16"/>
    </location>
    <ligand>
        <name>GTP</name>
        <dbReference type="ChEBI" id="CHEBI:37565"/>
        <label>1</label>
    </ligand>
</feature>
<keyword evidence="2 16" id="KW-0813">Transport</keyword>
<reference evidence="18 19" key="1">
    <citation type="submission" date="2016-10" db="EMBL/GenBank/DDBJ databases">
        <authorList>
            <person name="Varghese N."/>
            <person name="Submissions S."/>
        </authorList>
    </citation>
    <scope>NUCLEOTIDE SEQUENCE [LARGE SCALE GENOMIC DNA]</scope>
    <source>
        <strain evidence="18 19">DSM 1741</strain>
    </source>
</reference>
<dbReference type="PANTHER" id="PTHR43185:SF1">
    <property type="entry name" value="FE(2+) TRANSPORTER FEOB"/>
    <property type="match status" value="1"/>
</dbReference>
<dbReference type="GO" id="GO:0005525">
    <property type="term" value="F:GTP binding"/>
    <property type="evidence" value="ECO:0007669"/>
    <property type="project" value="UniProtKB-KW"/>
</dbReference>
<dbReference type="InterPro" id="IPR030389">
    <property type="entry name" value="G_FEOB_dom"/>
</dbReference>
<dbReference type="InterPro" id="IPR041069">
    <property type="entry name" value="FeoB_Cyto"/>
</dbReference>
<keyword evidence="19" id="KW-1185">Reference proteome</keyword>
<keyword evidence="10" id="KW-0406">Ion transport</keyword>
<gene>
    <name evidence="18" type="ORF">SAMN05421830_101760</name>
</gene>
<keyword evidence="6 16" id="KW-0812">Transmembrane</keyword>
<dbReference type="Gene3D" id="3.40.50.300">
    <property type="entry name" value="P-loop containing nucleotide triphosphate hydrolases"/>
    <property type="match status" value="1"/>
</dbReference>
<dbReference type="EMBL" id="FOTO01000001">
    <property type="protein sequence ID" value="SFL35557.1"/>
    <property type="molecule type" value="Genomic_DNA"/>
</dbReference>
<evidence type="ECO:0000256" key="6">
    <source>
        <dbReference type="ARBA" id="ARBA00022692"/>
    </source>
</evidence>
<evidence type="ECO:0000256" key="2">
    <source>
        <dbReference type="ARBA" id="ARBA00022448"/>
    </source>
</evidence>
<dbReference type="Proteomes" id="UP000199581">
    <property type="component" value="Unassembled WGS sequence"/>
</dbReference>
<evidence type="ECO:0000256" key="9">
    <source>
        <dbReference type="ARBA" id="ARBA00023004"/>
    </source>
</evidence>
<feature type="transmembrane region" description="Helical" evidence="16">
    <location>
        <begin position="465"/>
        <end position="484"/>
    </location>
</feature>
<keyword evidence="12 16" id="KW-0472">Membrane</keyword>
<dbReference type="InterPro" id="IPR050860">
    <property type="entry name" value="FeoB_GTPase"/>
</dbReference>
<evidence type="ECO:0000256" key="5">
    <source>
        <dbReference type="ARBA" id="ARBA00022519"/>
    </source>
</evidence>
<feature type="binding site" evidence="15">
    <location>
        <position position="20"/>
    </location>
    <ligand>
        <name>Mg(2+)</name>
        <dbReference type="ChEBI" id="CHEBI:18420"/>
        <label>2</label>
    </ligand>
</feature>
<proteinExistence type="inferred from homology"/>
<name>A0A8G2C0M0_DESNO</name>
<keyword evidence="15" id="KW-0460">Magnesium</keyword>
<keyword evidence="15" id="KW-0479">Metal-binding</keyword>
<feature type="transmembrane region" description="Helical" evidence="16">
    <location>
        <begin position="294"/>
        <end position="314"/>
    </location>
</feature>
<feature type="transmembrane region" description="Helical" evidence="16">
    <location>
        <begin position="432"/>
        <end position="459"/>
    </location>
</feature>
<feature type="binding site" evidence="15">
    <location>
        <position position="23"/>
    </location>
    <ligand>
        <name>Mg(2+)</name>
        <dbReference type="ChEBI" id="CHEBI:18420"/>
        <label>2</label>
    </ligand>
</feature>
<sequence length="717" mass="78461">MNATMALMGNPNSGKTTLFNNLTGARQHVGNYPGITVEKREGRLKIEELDITVVDLPGTYSLTAYTQDELVARNFLIEKNPDAVVAVLDATNLERSLYLVLQILELGTPVIVALNMMDEVRRKGVSIDTGRLSKLLGTPILEMVARTGEGRENLLQEARTAMLERRPARRELRISYGHDLDETLNVMQELIESSNFLDGRYPSRWLGLKYLENDAEVLALGESFPDVHSRLLELTGTLAEHCRKTLNTEPECLIADYRYGFITGLLKDGVVTRPTTQARFDITDKLDMVLTNRLAGPFLMFAIIYLMFELTFTLGEVPMGWVEALFGWLSETATAILPEGLLSSLIVSGIIDGVGGVLGFTPLIMIMFFFLSFLEDSGYMARMAYMLDRVFRIFGLHGCSVMPFIISGGIPGGCAVPGVMAARTLRSPKEKIATVLTAPFLSCGAKVPVFLLLAAAFFPGAGASALFWITLGGWVMALVSARILRSTVIKGEATPFVMELPPYRMPTLKGMCLHTWERVWQYIKKAGTVILAISILLWAAMTFPGPSEEQTARFANERAGIEAMTWESDAAMEEALAVIDNAEAQEALRSSLAGMVGTALEPVSKPAGFDWRTNIALLGGFAAKEVIVSSLGTAYSLGEVDPEESTGLSEKLRTDPAWNMWVAVSLIAFVLLYAPCFVTVAVIGREIGWKWAAFSVGFNTILAYGISVSIYQVGMAL</sequence>
<accession>A0A8G2C0M0</accession>
<organism evidence="18 19">
    <name type="scientific">Desulfomicrobium norvegicum (strain DSM 1741 / NCIMB 8310)</name>
    <name type="common">Desulfovibrio baculatus (strain Norway 4)</name>
    <name type="synonym">Desulfovibrio desulfuricans (strain Norway 4)</name>
    <dbReference type="NCBI Taxonomy" id="52561"/>
    <lineage>
        <taxon>Bacteria</taxon>
        <taxon>Pseudomonadati</taxon>
        <taxon>Thermodesulfobacteriota</taxon>
        <taxon>Desulfovibrionia</taxon>
        <taxon>Desulfovibrionales</taxon>
        <taxon>Desulfomicrobiaceae</taxon>
        <taxon>Desulfomicrobium</taxon>
    </lineage>
</organism>
<evidence type="ECO:0000256" key="10">
    <source>
        <dbReference type="ARBA" id="ARBA00023065"/>
    </source>
</evidence>
<dbReference type="OrthoDB" id="9809127at2"/>
<keyword evidence="8 16" id="KW-1133">Transmembrane helix</keyword>
<dbReference type="PANTHER" id="PTHR43185">
    <property type="entry name" value="FERROUS IRON TRANSPORT PROTEIN B"/>
    <property type="match status" value="1"/>
</dbReference>
<dbReference type="RefSeq" id="WP_092189394.1">
    <property type="nucleotide sequence ID" value="NZ_FOTO01000001.1"/>
</dbReference>
<dbReference type="AlphaFoldDB" id="A0A8G2C0M0"/>
<dbReference type="InterPro" id="IPR005225">
    <property type="entry name" value="Small_GTP-bd"/>
</dbReference>
<comment type="subcellular location">
    <subcellularLocation>
        <location evidence="1 16">Cell inner membrane</location>
        <topology evidence="1 16">Multi-pass membrane protein</topology>
    </subcellularLocation>
</comment>
<evidence type="ECO:0000256" key="3">
    <source>
        <dbReference type="ARBA" id="ARBA00022475"/>
    </source>
</evidence>
<evidence type="ECO:0000256" key="8">
    <source>
        <dbReference type="ARBA" id="ARBA00022989"/>
    </source>
</evidence>
<dbReference type="InterPro" id="IPR027417">
    <property type="entry name" value="P-loop_NTPase"/>
</dbReference>
<dbReference type="InterPro" id="IPR003373">
    <property type="entry name" value="Fe2_transport_prot-B"/>
</dbReference>
<protein>
    <recommendedName>
        <fullName evidence="13 16">Ferrous iron transport protein B</fullName>
    </recommendedName>
</protein>
<keyword evidence="11 14" id="KW-0342">GTP-binding</keyword>
<evidence type="ECO:0000256" key="14">
    <source>
        <dbReference type="PIRSR" id="PIRSR603373-1"/>
    </source>
</evidence>
<dbReference type="Pfam" id="PF17910">
    <property type="entry name" value="FeoB_Cyto"/>
    <property type="match status" value="1"/>
</dbReference>
<feature type="binding site" evidence="14">
    <location>
        <begin position="115"/>
        <end position="118"/>
    </location>
    <ligand>
        <name>GTP</name>
        <dbReference type="ChEBI" id="CHEBI:37565"/>
        <label>1</label>
    </ligand>
</feature>
<keyword evidence="3" id="KW-1003">Cell membrane</keyword>
<feature type="transmembrane region" description="Helical" evidence="16">
    <location>
        <begin position="326"/>
        <end position="347"/>
    </location>
</feature>
<dbReference type="Pfam" id="PF07664">
    <property type="entry name" value="FeoB_C"/>
    <property type="match status" value="1"/>
</dbReference>
<evidence type="ECO:0000256" key="1">
    <source>
        <dbReference type="ARBA" id="ARBA00004429"/>
    </source>
</evidence>
<dbReference type="PROSITE" id="PS51711">
    <property type="entry name" value="G_FEOB"/>
    <property type="match status" value="1"/>
</dbReference>
<dbReference type="GO" id="GO:0005886">
    <property type="term" value="C:plasma membrane"/>
    <property type="evidence" value="ECO:0007669"/>
    <property type="project" value="UniProtKB-SubCell"/>
</dbReference>
<comment type="similarity">
    <text evidence="16">Belongs to the TRAFAC class TrmE-Era-EngA-EngB-Septin-like GTPase superfamily. FeoB GTPase (TC 9.A.8) family.</text>
</comment>
<dbReference type="CDD" id="cd01879">
    <property type="entry name" value="FeoB"/>
    <property type="match status" value="1"/>
</dbReference>
<evidence type="ECO:0000313" key="19">
    <source>
        <dbReference type="Proteomes" id="UP000199581"/>
    </source>
</evidence>
<feature type="transmembrane region" description="Helical" evidence="16">
    <location>
        <begin position="526"/>
        <end position="543"/>
    </location>
</feature>
<dbReference type="PRINTS" id="PR00326">
    <property type="entry name" value="GTP1OBG"/>
</dbReference>
<dbReference type="NCBIfam" id="TIGR00437">
    <property type="entry name" value="feoB"/>
    <property type="match status" value="1"/>
</dbReference>
<feature type="transmembrane region" description="Helical" evidence="16">
    <location>
        <begin position="691"/>
        <end position="711"/>
    </location>
</feature>
<dbReference type="GO" id="GO:0046872">
    <property type="term" value="F:metal ion binding"/>
    <property type="evidence" value="ECO:0007669"/>
    <property type="project" value="UniProtKB-KW"/>
</dbReference>
<dbReference type="Pfam" id="PF07670">
    <property type="entry name" value="Gate"/>
    <property type="match status" value="2"/>
</dbReference>
<keyword evidence="7 14" id="KW-0547">Nucleotide-binding</keyword>
<evidence type="ECO:0000256" key="11">
    <source>
        <dbReference type="ARBA" id="ARBA00023134"/>
    </source>
</evidence>
<evidence type="ECO:0000256" key="15">
    <source>
        <dbReference type="PIRSR" id="PIRSR603373-2"/>
    </source>
</evidence>
<dbReference type="InterPro" id="IPR011642">
    <property type="entry name" value="Gate_dom"/>
</dbReference>
<evidence type="ECO:0000313" key="18">
    <source>
        <dbReference type="EMBL" id="SFL35557.1"/>
    </source>
</evidence>
<evidence type="ECO:0000259" key="17">
    <source>
        <dbReference type="PROSITE" id="PS51711"/>
    </source>
</evidence>
<comment type="function">
    <text evidence="16">Probable transporter of a GTP-driven Fe(2+) uptake system.</text>
</comment>
<feature type="domain" description="FeoB-type G" evidence="17">
    <location>
        <begin position="2"/>
        <end position="164"/>
    </location>
</feature>
<evidence type="ECO:0000256" key="16">
    <source>
        <dbReference type="RuleBase" id="RU362098"/>
    </source>
</evidence>
<keyword evidence="4 16" id="KW-0410">Iron transport</keyword>
<feature type="transmembrane region" description="Helical" evidence="16">
    <location>
        <begin position="394"/>
        <end position="420"/>
    </location>
</feature>
<keyword evidence="5" id="KW-0997">Cell inner membrane</keyword>
<dbReference type="SUPFAM" id="SSF52540">
    <property type="entry name" value="P-loop containing nucleoside triphosphate hydrolases"/>
    <property type="match status" value="1"/>
</dbReference>
<dbReference type="NCBIfam" id="TIGR00231">
    <property type="entry name" value="small_GTP"/>
    <property type="match status" value="1"/>
</dbReference>
<dbReference type="Pfam" id="PF02421">
    <property type="entry name" value="FeoB_N"/>
    <property type="match status" value="1"/>
</dbReference>
<dbReference type="Gene3D" id="1.10.287.1770">
    <property type="match status" value="1"/>
</dbReference>
<evidence type="ECO:0000256" key="7">
    <source>
        <dbReference type="ARBA" id="ARBA00022741"/>
    </source>
</evidence>
<dbReference type="InterPro" id="IPR011640">
    <property type="entry name" value="Fe2_transport_prot_B_C"/>
</dbReference>
<feature type="binding site" evidence="15">
    <location>
        <position position="24"/>
    </location>
    <ligand>
        <name>Mg(2+)</name>
        <dbReference type="ChEBI" id="CHEBI:18420"/>
        <label>2</label>
    </ligand>
</feature>
<comment type="caution">
    <text evidence="18">The sequence shown here is derived from an EMBL/GenBank/DDBJ whole genome shotgun (WGS) entry which is preliminary data.</text>
</comment>